<keyword evidence="8" id="KW-0675">Receptor</keyword>
<evidence type="ECO:0000313" key="8">
    <source>
        <dbReference type="EMBL" id="WNC67816.1"/>
    </source>
</evidence>
<dbReference type="NCBIfam" id="TIGR01782">
    <property type="entry name" value="TonB-Xanth-Caul"/>
    <property type="match status" value="1"/>
</dbReference>
<comment type="subcellular location">
    <subcellularLocation>
        <location evidence="1 4">Cell outer membrane</location>
    </subcellularLocation>
</comment>
<dbReference type="PANTHER" id="PTHR40980">
    <property type="entry name" value="PLUG DOMAIN-CONTAINING PROTEIN"/>
    <property type="match status" value="1"/>
</dbReference>
<accession>A0ABY9TGA1</accession>
<dbReference type="InterPro" id="IPR036942">
    <property type="entry name" value="Beta-barrel_TonB_sf"/>
</dbReference>
<dbReference type="SUPFAM" id="SSF56935">
    <property type="entry name" value="Porins"/>
    <property type="match status" value="1"/>
</dbReference>
<dbReference type="InterPro" id="IPR037066">
    <property type="entry name" value="Plug_dom_sf"/>
</dbReference>
<feature type="domain" description="TonB-dependent receptor-like beta-barrel" evidence="6">
    <location>
        <begin position="436"/>
        <end position="960"/>
    </location>
</feature>
<dbReference type="Pfam" id="PF00593">
    <property type="entry name" value="TonB_dep_Rec_b-barrel"/>
    <property type="match status" value="1"/>
</dbReference>
<name>A0ABY9TGA1_9GAMM</name>
<evidence type="ECO:0000259" key="7">
    <source>
        <dbReference type="Pfam" id="PF07715"/>
    </source>
</evidence>
<dbReference type="Proteomes" id="UP001248581">
    <property type="component" value="Chromosome"/>
</dbReference>
<feature type="domain" description="TonB-dependent receptor plug" evidence="7">
    <location>
        <begin position="58"/>
        <end position="164"/>
    </location>
</feature>
<evidence type="ECO:0000256" key="2">
    <source>
        <dbReference type="ARBA" id="ARBA00023136"/>
    </source>
</evidence>
<evidence type="ECO:0000259" key="6">
    <source>
        <dbReference type="Pfam" id="PF00593"/>
    </source>
</evidence>
<evidence type="ECO:0000256" key="4">
    <source>
        <dbReference type="RuleBase" id="RU003357"/>
    </source>
</evidence>
<protein>
    <submittedName>
        <fullName evidence="8">TonB-dependent receptor</fullName>
    </submittedName>
</protein>
<keyword evidence="4" id="KW-0798">TonB box</keyword>
<dbReference type="Gene3D" id="2.170.130.10">
    <property type="entry name" value="TonB-dependent receptor, plug domain"/>
    <property type="match status" value="1"/>
</dbReference>
<feature type="chain" id="PRO_5046881369" evidence="5">
    <location>
        <begin position="30"/>
        <end position="993"/>
    </location>
</feature>
<proteinExistence type="inferred from homology"/>
<evidence type="ECO:0000313" key="9">
    <source>
        <dbReference type="Proteomes" id="UP001248581"/>
    </source>
</evidence>
<keyword evidence="2 4" id="KW-0472">Membrane</keyword>
<dbReference type="InterPro" id="IPR012910">
    <property type="entry name" value="Plug_dom"/>
</dbReference>
<organism evidence="8 9">
    <name type="scientific">Thalassotalea nanhaiensis</name>
    <dbReference type="NCBI Taxonomy" id="3065648"/>
    <lineage>
        <taxon>Bacteria</taxon>
        <taxon>Pseudomonadati</taxon>
        <taxon>Pseudomonadota</taxon>
        <taxon>Gammaproteobacteria</taxon>
        <taxon>Alteromonadales</taxon>
        <taxon>Colwelliaceae</taxon>
        <taxon>Thalassotalea</taxon>
    </lineage>
</organism>
<keyword evidence="5" id="KW-0732">Signal</keyword>
<evidence type="ECO:0000256" key="3">
    <source>
        <dbReference type="ARBA" id="ARBA00023237"/>
    </source>
</evidence>
<reference evidence="9" key="1">
    <citation type="submission" date="2023-09" db="EMBL/GenBank/DDBJ databases">
        <authorList>
            <person name="Li S."/>
            <person name="Li X."/>
            <person name="Zhang C."/>
            <person name="Zhao Z."/>
        </authorList>
    </citation>
    <scope>NUCLEOTIDE SEQUENCE [LARGE SCALE GENOMIC DNA]</scope>
    <source>
        <strain evidence="9">SQ345</strain>
    </source>
</reference>
<dbReference type="InterPro" id="IPR010104">
    <property type="entry name" value="TonB_rcpt_bac"/>
</dbReference>
<keyword evidence="3" id="KW-0998">Cell outer membrane</keyword>
<keyword evidence="9" id="KW-1185">Reference proteome</keyword>
<dbReference type="RefSeq" id="WP_348386975.1">
    <property type="nucleotide sequence ID" value="NZ_CP134146.1"/>
</dbReference>
<dbReference type="EMBL" id="CP134146">
    <property type="protein sequence ID" value="WNC67816.1"/>
    <property type="molecule type" value="Genomic_DNA"/>
</dbReference>
<gene>
    <name evidence="8" type="ORF">RI845_14965</name>
</gene>
<comment type="similarity">
    <text evidence="4">Belongs to the TonB-dependent receptor family.</text>
</comment>
<dbReference type="PANTHER" id="PTHR40980:SF3">
    <property type="entry name" value="TONB-DEPENDENT RECEPTOR-LIKE BETA-BARREL DOMAIN-CONTAINING PROTEIN"/>
    <property type="match status" value="1"/>
</dbReference>
<dbReference type="Pfam" id="PF07715">
    <property type="entry name" value="Plug"/>
    <property type="match status" value="1"/>
</dbReference>
<sequence length="993" mass="107863">MKTRTFNKTKLATSLSLILGASVINTTYAAEEVTAGDDVEIIEVTGIRGSLTKSVDIKRSSRGVVDAISAEDIGKFPDTNLAESLQRISGVSIDRDNGEGSKVTVRGFGPDYNLVTLNGRQMPTANINDTSASDSRSFDFGNLASEGVSAVEVYKTGRADVATGGIGSTINLVTIKPLNAGKQAAVSVKGVHDTSSEDGDSLTPELSGLYSDTFADGKFGVAITGSYQNRQSGSARAGVDNGWRPQTGGVGDWGSVGEGPNNVNVPADGVTYAVPHNVLYGFSEVDRTRTNGQLTFQYRPVENLTATLDYTYSKLEEELNQNIHSVWMSLNYAGGSEWTDPDGDNVSAPMMIHDIDGPSDLVSQVEQSAKVNENDSIGLNLEYLVNDNLSFALDFHSSSAEAKPDSIYGNSNTIQMATWTRAETKVDFTSDFPVVEVVFPDGVNGLTPDDVRTTGTSFRNSYMKSEIEQVQLDGTYVFDDGIVESIDFGVGFNKVENRNAFANAERPNWGGTGSADDIDDQMLLDSKDTMKDRFDNMPGDKSNMINEFWAVDFKTIADLVGDLYSDPNDPQAWPCGSTICAPTEYTTDRRTEEESTSAYLQANLAFEIGEMPAALTIGIRYEQTDVTSTTLLPDVINLGWVSTNEFEIVRADNAVFFTGEGDYDYVLPNIDFNIEPLEDVIVRASYSETITRPAYGNLTAGSRLNEVRNGGATGSRGNPGLLPVESENIDLSLEYYYGEASYVSLGYFQKDVDQVVGNKIINESPYNVTDPASGARFDAAVAATGGDPSNSEAIRENIEASNPGDQYIIPAAGGAMTQIWGHPTENGILDVDFTQPVNQGSNKVDGFEFAIQHFFGDTGFGAMANLTVVDSDIEYDDGDFSGNQVTPLLGVSDSYNIVAFYEKYGFQVRVAYNWRDDFLQGTHDGQGLNPVYVEDYGQLDANISYEFNENLAVFAEGINLTDEITRSYGRHQLMVKNIEQSGPRYNIGMRYKF</sequence>
<feature type="signal peptide" evidence="5">
    <location>
        <begin position="1"/>
        <end position="29"/>
    </location>
</feature>
<evidence type="ECO:0000256" key="5">
    <source>
        <dbReference type="SAM" id="SignalP"/>
    </source>
</evidence>
<evidence type="ECO:0000256" key="1">
    <source>
        <dbReference type="ARBA" id="ARBA00004442"/>
    </source>
</evidence>
<dbReference type="InterPro" id="IPR000531">
    <property type="entry name" value="Beta-barrel_TonB"/>
</dbReference>
<dbReference type="Gene3D" id="2.40.170.20">
    <property type="entry name" value="TonB-dependent receptor, beta-barrel domain"/>
    <property type="match status" value="1"/>
</dbReference>